<dbReference type="PROSITE" id="PS50005">
    <property type="entry name" value="TPR"/>
    <property type="match status" value="1"/>
</dbReference>
<dbReference type="Pfam" id="PF05118">
    <property type="entry name" value="Asp_Arg_Hydrox"/>
    <property type="match status" value="1"/>
</dbReference>
<dbReference type="PANTHER" id="PTHR46332">
    <property type="entry name" value="ASPARTATE BETA-HYDROXYLASE DOMAIN-CONTAINING PROTEIN 2"/>
    <property type="match status" value="1"/>
</dbReference>
<evidence type="ECO:0000256" key="4">
    <source>
        <dbReference type="PROSITE-ProRule" id="PRU00339"/>
    </source>
</evidence>
<dbReference type="Proteomes" id="UP000247346">
    <property type="component" value="Unassembled WGS sequence"/>
</dbReference>
<feature type="domain" description="Aspartyl/asparaginy/proline hydroxylase" evidence="5">
    <location>
        <begin position="245"/>
        <end position="404"/>
    </location>
</feature>
<comment type="similarity">
    <text evidence="1">Belongs to the aspartyl/asparaginyl beta-hydroxylase family.</text>
</comment>
<dbReference type="PANTHER" id="PTHR46332:SF5">
    <property type="entry name" value="ASPARTATE BETA-HYDROXYLASE DOMAIN CONTAINING 2"/>
    <property type="match status" value="1"/>
</dbReference>
<protein>
    <submittedName>
        <fullName evidence="6">Beta-hydroxylase</fullName>
    </submittedName>
</protein>
<dbReference type="Gene3D" id="2.60.120.330">
    <property type="entry name" value="B-lactam Antibiotic, Isopenicillin N Synthase, Chain"/>
    <property type="match status" value="1"/>
</dbReference>
<dbReference type="InterPro" id="IPR027443">
    <property type="entry name" value="IPNS-like_sf"/>
</dbReference>
<evidence type="ECO:0000256" key="1">
    <source>
        <dbReference type="ARBA" id="ARBA00007730"/>
    </source>
</evidence>
<evidence type="ECO:0000256" key="3">
    <source>
        <dbReference type="ARBA" id="ARBA00023002"/>
    </source>
</evidence>
<evidence type="ECO:0000313" key="7">
    <source>
        <dbReference type="Proteomes" id="UP000247346"/>
    </source>
</evidence>
<accession>A0A2P5Z8S2</accession>
<evidence type="ECO:0000256" key="2">
    <source>
        <dbReference type="ARBA" id="ARBA00022964"/>
    </source>
</evidence>
<dbReference type="EMBL" id="MDEK01000001">
    <property type="protein sequence ID" value="PPU85034.1"/>
    <property type="molecule type" value="Genomic_DNA"/>
</dbReference>
<dbReference type="GO" id="GO:0051213">
    <property type="term" value="F:dioxygenase activity"/>
    <property type="evidence" value="ECO:0007669"/>
    <property type="project" value="UniProtKB-KW"/>
</dbReference>
<dbReference type="SUPFAM" id="SSF51197">
    <property type="entry name" value="Clavaminate synthase-like"/>
    <property type="match status" value="1"/>
</dbReference>
<dbReference type="GO" id="GO:0016020">
    <property type="term" value="C:membrane"/>
    <property type="evidence" value="ECO:0007669"/>
    <property type="project" value="TreeGrafter"/>
</dbReference>
<comment type="caution">
    <text evidence="6">The sequence shown here is derived from an EMBL/GenBank/DDBJ whole genome shotgun (WGS) entry which is preliminary data.</text>
</comment>
<gene>
    <name evidence="6" type="ORF">XsacCFBP4641_00060</name>
</gene>
<sequence>MAQVSAAAEALEAVQRHVADGDYRAADALCERALDAAPADLALRRAHAMLLMDSGAFARAAHAWALVAAAAPSVEAWSRSAICLARLGEHAQALPAFEHALQLAADAFLVRLWYAESLDALGRHDDALPMYFAAVRTAQAKGRWLDQDTTAPELRARVVAAMRRIDQGRHAVFVAAIQPLLDRFGEAALRRVMAALRIYLGLQPRPADDGQHPTFLYIPELDPSPYLGAARFPWYDHLQDAAAGIVEEAHQVLASRQSVQPFLDFSNGASPQDYLVGQRGDGAWDAYFFFRHGQDYPENLQRCPRTAAALAQVPLTRIEGHAPEVLFSILAPGTTIKPHYGVTNARVVTHLPLIVPPDCALEVAGIAHAWEVGRLVTFNDTCLHHAWNHSDRVRVVTILDTWHPDLDEAETLALRQLVETIGAFNLRAGV</sequence>
<dbReference type="GeneID" id="93879939"/>
<dbReference type="AlphaFoldDB" id="A0A2P5Z8S2"/>
<name>A0A2P5Z8S2_9XANT</name>
<feature type="repeat" description="TPR" evidence="4">
    <location>
        <begin position="74"/>
        <end position="107"/>
    </location>
</feature>
<keyword evidence="2" id="KW-0223">Dioxygenase</keyword>
<evidence type="ECO:0000259" key="5">
    <source>
        <dbReference type="Pfam" id="PF05118"/>
    </source>
</evidence>
<organism evidence="6 7">
    <name type="scientific">Xanthomonas sacchari</name>
    <dbReference type="NCBI Taxonomy" id="56458"/>
    <lineage>
        <taxon>Bacteria</taxon>
        <taxon>Pseudomonadati</taxon>
        <taxon>Pseudomonadota</taxon>
        <taxon>Gammaproteobacteria</taxon>
        <taxon>Lysobacterales</taxon>
        <taxon>Lysobacteraceae</taxon>
        <taxon>Xanthomonas</taxon>
    </lineage>
</organism>
<keyword evidence="3" id="KW-0560">Oxidoreductase</keyword>
<dbReference type="OrthoDB" id="21665at2"/>
<dbReference type="InterPro" id="IPR007803">
    <property type="entry name" value="Asp/Arg/Pro-Hydrxlase"/>
</dbReference>
<dbReference type="InterPro" id="IPR011990">
    <property type="entry name" value="TPR-like_helical_dom_sf"/>
</dbReference>
<dbReference type="SUPFAM" id="SSF48452">
    <property type="entry name" value="TPR-like"/>
    <property type="match status" value="1"/>
</dbReference>
<dbReference type="InterPro" id="IPR051821">
    <property type="entry name" value="Asp/Asn_beta-hydroxylase"/>
</dbReference>
<dbReference type="Gene3D" id="1.25.40.10">
    <property type="entry name" value="Tetratricopeptide repeat domain"/>
    <property type="match status" value="1"/>
</dbReference>
<proteinExistence type="inferred from homology"/>
<dbReference type="InterPro" id="IPR019734">
    <property type="entry name" value="TPR_rpt"/>
</dbReference>
<evidence type="ECO:0000313" key="6">
    <source>
        <dbReference type="EMBL" id="PPU85034.1"/>
    </source>
</evidence>
<dbReference type="RefSeq" id="WP_010344191.1">
    <property type="nucleotide sequence ID" value="NZ_CP132343.1"/>
</dbReference>
<reference evidence="6 7" key="1">
    <citation type="submission" date="2016-08" db="EMBL/GenBank/DDBJ databases">
        <authorList>
            <person name="Seilhamer J.J."/>
        </authorList>
    </citation>
    <scope>NUCLEOTIDE SEQUENCE [LARGE SCALE GENOMIC DNA]</scope>
    <source>
        <strain evidence="6 7">CFBP4641</strain>
    </source>
</reference>
<keyword evidence="4" id="KW-0802">TPR repeat</keyword>